<name>R7QCB3_CHOCR</name>
<sequence length="152" mass="16579">MVMLQVITTTKLMIKRSAINHTNNSTKLVCFAITAARYMSAAVYTILNGRIKGSTLGCFAETVILSQAAVMSRAAAAMRVRMCWGKERVARTWRALEAKRLAAESARKMPWRVLGVRKACTEKASTVRKGTAHNNRATAWNGRAFPGGCSAA</sequence>
<dbReference type="AlphaFoldDB" id="R7QCB3"/>
<dbReference type="RefSeq" id="XP_005714919.1">
    <property type="nucleotide sequence ID" value="XM_005714862.1"/>
</dbReference>
<dbReference type="Proteomes" id="UP000012073">
    <property type="component" value="Unassembled WGS sequence"/>
</dbReference>
<keyword evidence="2" id="KW-1185">Reference proteome</keyword>
<dbReference type="KEGG" id="ccp:CHC_T00003040001"/>
<gene>
    <name evidence="1" type="ORF">CHC_T00003040001</name>
</gene>
<accession>R7QCB3</accession>
<organism evidence="1 2">
    <name type="scientific">Chondrus crispus</name>
    <name type="common">Carrageen Irish moss</name>
    <name type="synonym">Polymorpha crispa</name>
    <dbReference type="NCBI Taxonomy" id="2769"/>
    <lineage>
        <taxon>Eukaryota</taxon>
        <taxon>Rhodophyta</taxon>
        <taxon>Florideophyceae</taxon>
        <taxon>Rhodymeniophycidae</taxon>
        <taxon>Gigartinales</taxon>
        <taxon>Gigartinaceae</taxon>
        <taxon>Chondrus</taxon>
    </lineage>
</organism>
<protein>
    <submittedName>
        <fullName evidence="1">Uncharacterized protein</fullName>
    </submittedName>
</protein>
<reference evidence="2" key="1">
    <citation type="journal article" date="2013" name="Proc. Natl. Acad. Sci. U.S.A.">
        <title>Genome structure and metabolic features in the red seaweed Chondrus crispus shed light on evolution of the Archaeplastida.</title>
        <authorList>
            <person name="Collen J."/>
            <person name="Porcel B."/>
            <person name="Carre W."/>
            <person name="Ball S.G."/>
            <person name="Chaparro C."/>
            <person name="Tonon T."/>
            <person name="Barbeyron T."/>
            <person name="Michel G."/>
            <person name="Noel B."/>
            <person name="Valentin K."/>
            <person name="Elias M."/>
            <person name="Artiguenave F."/>
            <person name="Arun A."/>
            <person name="Aury J.M."/>
            <person name="Barbosa-Neto J.F."/>
            <person name="Bothwell J.H."/>
            <person name="Bouget F.Y."/>
            <person name="Brillet L."/>
            <person name="Cabello-Hurtado F."/>
            <person name="Capella-Gutierrez S."/>
            <person name="Charrier B."/>
            <person name="Cladiere L."/>
            <person name="Cock J.M."/>
            <person name="Coelho S.M."/>
            <person name="Colleoni C."/>
            <person name="Czjzek M."/>
            <person name="Da Silva C."/>
            <person name="Delage L."/>
            <person name="Denoeud F."/>
            <person name="Deschamps P."/>
            <person name="Dittami S.M."/>
            <person name="Gabaldon T."/>
            <person name="Gachon C.M."/>
            <person name="Groisillier A."/>
            <person name="Herve C."/>
            <person name="Jabbari K."/>
            <person name="Katinka M."/>
            <person name="Kloareg B."/>
            <person name="Kowalczyk N."/>
            <person name="Labadie K."/>
            <person name="Leblanc C."/>
            <person name="Lopez P.J."/>
            <person name="McLachlan D.H."/>
            <person name="Meslet-Cladiere L."/>
            <person name="Moustafa A."/>
            <person name="Nehr Z."/>
            <person name="Nyvall Collen P."/>
            <person name="Panaud O."/>
            <person name="Partensky F."/>
            <person name="Poulain J."/>
            <person name="Rensing S.A."/>
            <person name="Rousvoal S."/>
            <person name="Samson G."/>
            <person name="Symeonidi A."/>
            <person name="Weissenbach J."/>
            <person name="Zambounis A."/>
            <person name="Wincker P."/>
            <person name="Boyen C."/>
        </authorList>
    </citation>
    <scope>NUCLEOTIDE SEQUENCE [LARGE SCALE GENOMIC DNA]</scope>
    <source>
        <strain evidence="2">cv. Stackhouse</strain>
    </source>
</reference>
<dbReference type="EMBL" id="HG001718">
    <property type="protein sequence ID" value="CDF35100.1"/>
    <property type="molecule type" value="Genomic_DNA"/>
</dbReference>
<evidence type="ECO:0000313" key="1">
    <source>
        <dbReference type="EMBL" id="CDF35100.1"/>
    </source>
</evidence>
<proteinExistence type="predicted"/>
<evidence type="ECO:0000313" key="2">
    <source>
        <dbReference type="Proteomes" id="UP000012073"/>
    </source>
</evidence>
<dbReference type="GeneID" id="17322630"/>
<dbReference type="Gramene" id="CDF35100">
    <property type="protein sequence ID" value="CDF35100"/>
    <property type="gene ID" value="CHC_T00003040001"/>
</dbReference>